<evidence type="ECO:0000313" key="2">
    <source>
        <dbReference type="Proteomes" id="UP000181951"/>
    </source>
</evidence>
<dbReference type="SUPFAM" id="SSF46785">
    <property type="entry name" value="Winged helix' DNA-binding domain"/>
    <property type="match status" value="1"/>
</dbReference>
<dbReference type="PANTHER" id="PTHR43132:SF8">
    <property type="entry name" value="HTH-TYPE TRANSCRIPTIONAL REGULATOR KMTR"/>
    <property type="match status" value="1"/>
</dbReference>
<gene>
    <name evidence="1" type="ORF">SAMN05216267_106421</name>
</gene>
<dbReference type="InterPro" id="IPR036390">
    <property type="entry name" value="WH_DNA-bd_sf"/>
</dbReference>
<keyword evidence="2" id="KW-1185">Reference proteome</keyword>
<dbReference type="OrthoDB" id="3808065at2"/>
<sequence length="326" mass="36264">MLRLHFNGEDASRIRFPRQPDPLWETVLSINLLGTTRGRAVYDPWRAQIRTRLRRLPRHQLRLLRWLAPPVGDFPDFLTPARAAFGLEEGIEEVLATPRARLRRELAVLTGMSSGARALMDGGSQALSELGEALRGYHRAALIPYWSRMQALVDSERAVRARAMLDHGCDGVLATLGPTMRWRPPVLEVDYHLERDIVLAGRGLVLVPSAFCWRRPVTLIDPTLPPVLVYPLPRTPAWWITPDSPPHTQTLGNLLGPTRAACLRVIEGGCTTVELARRTGVTPPTASQHATTLREAGLTTSTRLRNTILHTLTPLGKALLRMNSSP</sequence>
<dbReference type="InterPro" id="IPR011991">
    <property type="entry name" value="ArsR-like_HTH"/>
</dbReference>
<dbReference type="STRING" id="310780.SAMN05216267_106421"/>
<protein>
    <submittedName>
        <fullName evidence="1">DNA-binding transcriptional regulator, ArsR family</fullName>
    </submittedName>
</protein>
<dbReference type="InterPro" id="IPR051011">
    <property type="entry name" value="Metal_resp_trans_reg"/>
</dbReference>
<dbReference type="CDD" id="cd00090">
    <property type="entry name" value="HTH_ARSR"/>
    <property type="match status" value="1"/>
</dbReference>
<proteinExistence type="predicted"/>
<dbReference type="InterPro" id="IPR036388">
    <property type="entry name" value="WH-like_DNA-bd_sf"/>
</dbReference>
<evidence type="ECO:0000313" key="1">
    <source>
        <dbReference type="EMBL" id="SEO98320.1"/>
    </source>
</evidence>
<accession>A0A1H8U4X2</accession>
<dbReference type="GO" id="GO:0003677">
    <property type="term" value="F:DNA binding"/>
    <property type="evidence" value="ECO:0007669"/>
    <property type="project" value="UniProtKB-KW"/>
</dbReference>
<dbReference type="Gene3D" id="1.10.10.10">
    <property type="entry name" value="Winged helix-like DNA-binding domain superfamily/Winged helix DNA-binding domain"/>
    <property type="match status" value="1"/>
</dbReference>
<keyword evidence="1" id="KW-0238">DNA-binding</keyword>
<dbReference type="RefSeq" id="WP_069461720.1">
    <property type="nucleotide sequence ID" value="NZ_MDCQ01000008.1"/>
</dbReference>
<name>A0A1H8U4X2_9ACTN</name>
<reference evidence="1 2" key="1">
    <citation type="submission" date="2016-10" db="EMBL/GenBank/DDBJ databases">
        <authorList>
            <person name="de Groot N.N."/>
        </authorList>
    </citation>
    <scope>NUCLEOTIDE SEQUENCE [LARGE SCALE GENOMIC DNA]</scope>
    <source>
        <strain evidence="1 2">CGMCC 4.2026</strain>
    </source>
</reference>
<dbReference type="AlphaFoldDB" id="A0A1H8U4X2"/>
<dbReference type="EMBL" id="FODD01000064">
    <property type="protein sequence ID" value="SEO98320.1"/>
    <property type="molecule type" value="Genomic_DNA"/>
</dbReference>
<organism evidence="1 2">
    <name type="scientific">Actinacidiphila rubida</name>
    <dbReference type="NCBI Taxonomy" id="310780"/>
    <lineage>
        <taxon>Bacteria</taxon>
        <taxon>Bacillati</taxon>
        <taxon>Actinomycetota</taxon>
        <taxon>Actinomycetes</taxon>
        <taxon>Kitasatosporales</taxon>
        <taxon>Streptomycetaceae</taxon>
        <taxon>Actinacidiphila</taxon>
    </lineage>
</organism>
<dbReference type="PANTHER" id="PTHR43132">
    <property type="entry name" value="ARSENICAL RESISTANCE OPERON REPRESSOR ARSR-RELATED"/>
    <property type="match status" value="1"/>
</dbReference>
<dbReference type="Proteomes" id="UP000181951">
    <property type="component" value="Unassembled WGS sequence"/>
</dbReference>